<keyword evidence="1" id="KW-1133">Transmembrane helix</keyword>
<dbReference type="Proteomes" id="UP000439903">
    <property type="component" value="Unassembled WGS sequence"/>
</dbReference>
<reference evidence="2 3" key="1">
    <citation type="journal article" date="2019" name="Environ. Microbiol.">
        <title>At the nexus of three kingdoms: the genome of the mycorrhizal fungus Gigaspora margarita provides insights into plant, endobacterial and fungal interactions.</title>
        <authorList>
            <person name="Venice F."/>
            <person name="Ghignone S."/>
            <person name="Salvioli di Fossalunga A."/>
            <person name="Amselem J."/>
            <person name="Novero M."/>
            <person name="Xianan X."/>
            <person name="Sedzielewska Toro K."/>
            <person name="Morin E."/>
            <person name="Lipzen A."/>
            <person name="Grigoriev I.V."/>
            <person name="Henrissat B."/>
            <person name="Martin F.M."/>
            <person name="Bonfante P."/>
        </authorList>
    </citation>
    <scope>NUCLEOTIDE SEQUENCE [LARGE SCALE GENOMIC DNA]</scope>
    <source>
        <strain evidence="2 3">BEG34</strain>
    </source>
</reference>
<dbReference type="SUPFAM" id="SSF53756">
    <property type="entry name" value="UDP-Glycosyltransferase/glycogen phosphorylase"/>
    <property type="match status" value="1"/>
</dbReference>
<organism evidence="2 3">
    <name type="scientific">Gigaspora margarita</name>
    <dbReference type="NCBI Taxonomy" id="4874"/>
    <lineage>
        <taxon>Eukaryota</taxon>
        <taxon>Fungi</taxon>
        <taxon>Fungi incertae sedis</taxon>
        <taxon>Mucoromycota</taxon>
        <taxon>Glomeromycotina</taxon>
        <taxon>Glomeromycetes</taxon>
        <taxon>Diversisporales</taxon>
        <taxon>Gigasporaceae</taxon>
        <taxon>Gigaspora</taxon>
    </lineage>
</organism>
<gene>
    <name evidence="2" type="ORF">F8M41_002028</name>
</gene>
<accession>A0A8H4AYU8</accession>
<dbReference type="AlphaFoldDB" id="A0A8H4AYU8"/>
<protein>
    <submittedName>
        <fullName evidence="2">UDP-Glycosyltransferase/glycogen phosphorylase</fullName>
    </submittedName>
</protein>
<feature type="transmembrane region" description="Helical" evidence="1">
    <location>
        <begin position="324"/>
        <end position="347"/>
    </location>
</feature>
<dbReference type="GO" id="GO:0016740">
    <property type="term" value="F:transferase activity"/>
    <property type="evidence" value="ECO:0007669"/>
    <property type="project" value="UniProtKB-KW"/>
</dbReference>
<evidence type="ECO:0000313" key="2">
    <source>
        <dbReference type="EMBL" id="KAF0545741.1"/>
    </source>
</evidence>
<keyword evidence="1" id="KW-0812">Transmembrane</keyword>
<proteinExistence type="predicted"/>
<keyword evidence="3" id="KW-1185">Reference proteome</keyword>
<keyword evidence="1" id="KW-0472">Membrane</keyword>
<evidence type="ECO:0000313" key="3">
    <source>
        <dbReference type="Proteomes" id="UP000439903"/>
    </source>
</evidence>
<sequence length="370" mass="42650">MVFQKNGFQEVSPLRSYFIDLIKRDSSLNRTNVPKTILATSMIGRTHLPQMCEILKILMDQGYDVTLISPGNYTTQSIHYPSIPQIIFENELITHQFNTKPSDINKALVDHDQFLSFIRKMVIQSYIPFYNIYKQVSEENKVDLFFCDYMPVINHPCFDLAWKLGKPDVGISTDTYTISNAPYKSNPMFGCRANMENESFYDRIKCAIILPLKLYWESIDFIRGLNAERANVGIDPHWDLRGRVSNLLMLSNNFFGFEISSSDSPLHQEIGPVLPDTFPVLNTAKYEGFKNENGGFKIDNEKLLRDWITPDTRMGFIRGNYLDVYGVAVILLLTFGGSFVYTLLTIVRYTYIISRSENRNDQKSLKPKKE</sequence>
<dbReference type="EMBL" id="WTPW01000118">
    <property type="protein sequence ID" value="KAF0545741.1"/>
    <property type="molecule type" value="Genomic_DNA"/>
</dbReference>
<evidence type="ECO:0000256" key="1">
    <source>
        <dbReference type="SAM" id="Phobius"/>
    </source>
</evidence>
<keyword evidence="2" id="KW-0808">Transferase</keyword>
<name>A0A8H4AYU8_GIGMA</name>
<comment type="caution">
    <text evidence="2">The sequence shown here is derived from an EMBL/GenBank/DDBJ whole genome shotgun (WGS) entry which is preliminary data.</text>
</comment>
<dbReference type="OrthoDB" id="5835829at2759"/>